<keyword evidence="19" id="KW-0732">Signal</keyword>
<evidence type="ECO:0000256" key="17">
    <source>
        <dbReference type="ARBA" id="ARBA00049551"/>
    </source>
</evidence>
<evidence type="ECO:0000256" key="18">
    <source>
        <dbReference type="RuleBase" id="RU003403"/>
    </source>
</evidence>
<feature type="transmembrane region" description="Helical" evidence="18">
    <location>
        <begin position="310"/>
        <end position="334"/>
    </location>
</feature>
<keyword evidence="9 18" id="KW-0999">Mitochondrion inner membrane</keyword>
<comment type="similarity">
    <text evidence="3 18">Belongs to the complex I subunit 2 family.</text>
</comment>
<sequence>MMFSSQHLLFLTLLLTGAAMAISSPSWFSAWMGLELNLMSFIPLITSKNNQYPSEAALKYFLVQALGSALIILSAPLMMNVDLFSAMLLMALLLKLGAAPFHSWFPSIMEGLNWIQCIFLMTIQKIAPIFLISHLINHAHTPELMITSSILSALIGSLGGLNQTSLRKILAFSSINHLSWMLVAMLLSDYSWLIYFFFYSVISSSIVIFFNLQQYFHFSQLFTNPSTSLTKSFTSSFALLSLGGLPPFSGFIPKWVVIEAMVLNHMFLPLLILIFSALITLYYYLRIAALPLLMMTTKTKLLSPFSDRFFASYLVPVFIFFNIFGLLVPSFFLFF</sequence>
<feature type="chain" id="PRO_5022243102" description="NADH-ubiquinone oxidoreductase chain 2" evidence="19">
    <location>
        <begin position="22"/>
        <end position="335"/>
    </location>
</feature>
<feature type="domain" description="NADH:quinone oxidoreductase/Mrp antiporter transmembrane" evidence="20">
    <location>
        <begin position="83"/>
        <end position="280"/>
    </location>
</feature>
<evidence type="ECO:0000256" key="6">
    <source>
        <dbReference type="ARBA" id="ARBA00022448"/>
    </source>
</evidence>
<dbReference type="InterPro" id="IPR003917">
    <property type="entry name" value="NADH_UbQ_OxRdtase_chain2"/>
</dbReference>
<protein>
    <recommendedName>
        <fullName evidence="5 18">NADH-ubiquinone oxidoreductase chain 2</fullName>
        <ecNumber evidence="4 18">7.1.1.2</ecNumber>
    </recommendedName>
</protein>
<evidence type="ECO:0000256" key="14">
    <source>
        <dbReference type="ARBA" id="ARBA00023075"/>
    </source>
</evidence>
<feature type="transmembrane region" description="Helical" evidence="18">
    <location>
        <begin position="58"/>
        <end position="77"/>
    </location>
</feature>
<evidence type="ECO:0000256" key="5">
    <source>
        <dbReference type="ARBA" id="ARBA00021008"/>
    </source>
</evidence>
<dbReference type="InterPro" id="IPR050175">
    <property type="entry name" value="Complex_I_Subunit_2"/>
</dbReference>
<reference evidence="21" key="1">
    <citation type="journal article" date="2019" name="Mitochondrial DNA Part B Resour">
        <title>Complete mitochondrial genome of blunt slipper lobsters Scyllarides squammosus (H. Milne Edwards, 1837).</title>
        <authorList>
            <person name="Liu H."/>
            <person name="Yang M."/>
            <person name="He Y."/>
        </authorList>
    </citation>
    <scope>NUCLEOTIDE SEQUENCE</scope>
</reference>
<dbReference type="GO" id="GO:0005743">
    <property type="term" value="C:mitochondrial inner membrane"/>
    <property type="evidence" value="ECO:0007669"/>
    <property type="project" value="UniProtKB-SubCell"/>
</dbReference>
<keyword evidence="7 18" id="KW-0679">Respiratory chain</keyword>
<evidence type="ECO:0000256" key="9">
    <source>
        <dbReference type="ARBA" id="ARBA00022792"/>
    </source>
</evidence>
<keyword evidence="10 18" id="KW-1278">Translocase</keyword>
<keyword evidence="15 18" id="KW-0496">Mitochondrion</keyword>
<evidence type="ECO:0000256" key="13">
    <source>
        <dbReference type="ARBA" id="ARBA00023027"/>
    </source>
</evidence>
<evidence type="ECO:0000256" key="15">
    <source>
        <dbReference type="ARBA" id="ARBA00023128"/>
    </source>
</evidence>
<evidence type="ECO:0000256" key="12">
    <source>
        <dbReference type="ARBA" id="ARBA00022989"/>
    </source>
</evidence>
<keyword evidence="12 18" id="KW-1133">Transmembrane helix</keyword>
<feature type="transmembrane region" description="Helical" evidence="18">
    <location>
        <begin position="83"/>
        <end position="105"/>
    </location>
</feature>
<comment type="subcellular location">
    <subcellularLocation>
        <location evidence="2 18">Mitochondrion inner membrane</location>
        <topology evidence="2 18">Multi-pass membrane protein</topology>
    </subcellularLocation>
</comment>
<keyword evidence="6" id="KW-0813">Transport</keyword>
<evidence type="ECO:0000256" key="3">
    <source>
        <dbReference type="ARBA" id="ARBA00007012"/>
    </source>
</evidence>
<dbReference type="PANTHER" id="PTHR46552:SF1">
    <property type="entry name" value="NADH-UBIQUINONE OXIDOREDUCTASE CHAIN 2"/>
    <property type="match status" value="1"/>
</dbReference>
<evidence type="ECO:0000256" key="4">
    <source>
        <dbReference type="ARBA" id="ARBA00012944"/>
    </source>
</evidence>
<proteinExistence type="inferred from homology"/>
<evidence type="ECO:0000256" key="7">
    <source>
        <dbReference type="ARBA" id="ARBA00022660"/>
    </source>
</evidence>
<name>A0A515L3A8_9EUCA</name>
<dbReference type="AlphaFoldDB" id="A0A515L3A8"/>
<dbReference type="CTD" id="4536"/>
<evidence type="ECO:0000256" key="19">
    <source>
        <dbReference type="SAM" id="SignalP"/>
    </source>
</evidence>
<keyword evidence="16 18" id="KW-0472">Membrane</keyword>
<feature type="transmembrane region" description="Helical" evidence="18">
    <location>
        <begin position="144"/>
        <end position="162"/>
    </location>
</feature>
<feature type="transmembrane region" description="Helical" evidence="18">
    <location>
        <begin position="112"/>
        <end position="132"/>
    </location>
</feature>
<feature type="transmembrane region" description="Helical" evidence="18">
    <location>
        <begin position="193"/>
        <end position="212"/>
    </location>
</feature>
<keyword evidence="13 18" id="KW-0520">NAD</keyword>
<comment type="function">
    <text evidence="18">Core subunit of the mitochondrial membrane respiratory chain NADH dehydrogenase (Complex I) which catalyzes electron transfer from NADH through the respiratory chain, using ubiquinone as an electron acceptor. Essential for the catalytic activity and assembly of complex I.</text>
</comment>
<evidence type="ECO:0000256" key="16">
    <source>
        <dbReference type="ARBA" id="ARBA00023136"/>
    </source>
</evidence>
<organism evidence="21">
    <name type="scientific">Scyllarides squammosus</name>
    <dbReference type="NCBI Taxonomy" id="1104396"/>
    <lineage>
        <taxon>Eukaryota</taxon>
        <taxon>Metazoa</taxon>
        <taxon>Ecdysozoa</taxon>
        <taxon>Arthropoda</taxon>
        <taxon>Crustacea</taxon>
        <taxon>Multicrustacea</taxon>
        <taxon>Malacostraca</taxon>
        <taxon>Eumalacostraca</taxon>
        <taxon>Eucarida</taxon>
        <taxon>Decapoda</taxon>
        <taxon>Pleocyemata</taxon>
        <taxon>Achelata</taxon>
        <taxon>Palinuroidea</taxon>
        <taxon>Scyllaridae</taxon>
        <taxon>Scyllarides</taxon>
    </lineage>
</organism>
<dbReference type="GeneID" id="41659129"/>
<evidence type="ECO:0000313" key="21">
    <source>
        <dbReference type="EMBL" id="QDM38510.1"/>
    </source>
</evidence>
<dbReference type="GO" id="GO:0006120">
    <property type="term" value="P:mitochondrial electron transport, NADH to ubiquinone"/>
    <property type="evidence" value="ECO:0007669"/>
    <property type="project" value="InterPro"/>
</dbReference>
<feature type="domain" description="NADH:quinone oxidoreductase/Mrp antiporter transmembrane" evidence="20">
    <location>
        <begin position="24"/>
        <end position="80"/>
    </location>
</feature>
<feature type="transmembrane region" description="Helical" evidence="18">
    <location>
        <begin position="233"/>
        <end position="253"/>
    </location>
</feature>
<feature type="transmembrane region" description="Helical" evidence="18">
    <location>
        <begin position="265"/>
        <end position="285"/>
    </location>
</feature>
<feature type="signal peptide" evidence="19">
    <location>
        <begin position="1"/>
        <end position="21"/>
    </location>
</feature>
<evidence type="ECO:0000256" key="11">
    <source>
        <dbReference type="ARBA" id="ARBA00022982"/>
    </source>
</evidence>
<evidence type="ECO:0000256" key="10">
    <source>
        <dbReference type="ARBA" id="ARBA00022967"/>
    </source>
</evidence>
<evidence type="ECO:0000259" key="20">
    <source>
        <dbReference type="Pfam" id="PF00361"/>
    </source>
</evidence>
<dbReference type="EC" id="7.1.1.2" evidence="4 18"/>
<dbReference type="PANTHER" id="PTHR46552">
    <property type="entry name" value="NADH-UBIQUINONE OXIDOREDUCTASE CHAIN 2"/>
    <property type="match status" value="1"/>
</dbReference>
<evidence type="ECO:0000256" key="8">
    <source>
        <dbReference type="ARBA" id="ARBA00022692"/>
    </source>
</evidence>
<keyword evidence="8 18" id="KW-0812">Transmembrane</keyword>
<dbReference type="Pfam" id="PF00361">
    <property type="entry name" value="Proton_antipo_M"/>
    <property type="match status" value="2"/>
</dbReference>
<accession>A0A515L3A8</accession>
<evidence type="ECO:0000256" key="1">
    <source>
        <dbReference type="ARBA" id="ARBA00003257"/>
    </source>
</evidence>
<dbReference type="PRINTS" id="PR01436">
    <property type="entry name" value="NADHDHGNASE2"/>
</dbReference>
<keyword evidence="14 18" id="KW-0830">Ubiquinone</keyword>
<dbReference type="EMBL" id="MK783265">
    <property type="protein sequence ID" value="QDM38510.1"/>
    <property type="molecule type" value="Genomic_DNA"/>
</dbReference>
<comment type="function">
    <text evidence="1">Core subunit of the mitochondrial membrane respiratory chain NADH dehydrogenase (Complex I) that is believed to belong to the minimal assembly required for catalysis. Complex I functions in the transfer of electrons from NADH to the respiratory chain. The immediate electron acceptor for the enzyme is believed to be ubiquinone.</text>
</comment>
<dbReference type="InterPro" id="IPR001750">
    <property type="entry name" value="ND/Mrp_TM"/>
</dbReference>
<geneLocation type="mitochondrion" evidence="21"/>
<dbReference type="GO" id="GO:0008137">
    <property type="term" value="F:NADH dehydrogenase (ubiquinone) activity"/>
    <property type="evidence" value="ECO:0007669"/>
    <property type="project" value="UniProtKB-EC"/>
</dbReference>
<dbReference type="RefSeq" id="YP_009685503.1">
    <property type="nucleotide sequence ID" value="NC_044425.1"/>
</dbReference>
<comment type="catalytic activity">
    <reaction evidence="17 18">
        <text>a ubiquinone + NADH + 5 H(+)(in) = a ubiquinol + NAD(+) + 4 H(+)(out)</text>
        <dbReference type="Rhea" id="RHEA:29091"/>
        <dbReference type="Rhea" id="RHEA-COMP:9565"/>
        <dbReference type="Rhea" id="RHEA-COMP:9566"/>
        <dbReference type="ChEBI" id="CHEBI:15378"/>
        <dbReference type="ChEBI" id="CHEBI:16389"/>
        <dbReference type="ChEBI" id="CHEBI:17976"/>
        <dbReference type="ChEBI" id="CHEBI:57540"/>
        <dbReference type="ChEBI" id="CHEBI:57945"/>
        <dbReference type="EC" id="7.1.1.2"/>
    </reaction>
</comment>
<keyword evidence="11 18" id="KW-0249">Electron transport</keyword>
<gene>
    <name evidence="21" type="primary">ND2</name>
</gene>
<evidence type="ECO:0000256" key="2">
    <source>
        <dbReference type="ARBA" id="ARBA00004448"/>
    </source>
</evidence>